<organism evidence="1 2">
    <name type="scientific">Flavobacterium arsenatis</name>
    <dbReference type="NCBI Taxonomy" id="1484332"/>
    <lineage>
        <taxon>Bacteria</taxon>
        <taxon>Pseudomonadati</taxon>
        <taxon>Bacteroidota</taxon>
        <taxon>Flavobacteriia</taxon>
        <taxon>Flavobacteriales</taxon>
        <taxon>Flavobacteriaceae</taxon>
        <taxon>Flavobacterium</taxon>
    </lineage>
</organism>
<gene>
    <name evidence="1" type="ORF">J2X31_001758</name>
</gene>
<keyword evidence="2" id="KW-1185">Reference proteome</keyword>
<accession>A0ABU1TP81</accession>
<dbReference type="RefSeq" id="WP_310026023.1">
    <property type="nucleotide sequence ID" value="NZ_JAVDVI010000006.1"/>
</dbReference>
<proteinExistence type="predicted"/>
<evidence type="ECO:0008006" key="3">
    <source>
        <dbReference type="Google" id="ProtNLM"/>
    </source>
</evidence>
<sequence length="138" mass="16281">MDNSKIETPIIKQVDFSIITNSIPEISSVIYDLWTLKITLHFPDLEKPVYFIFKNLNGFRVLDEGDLLEFWNNNIRVPGWVWIIEKGGWFDLEKTRNGFVEGYHENEYRKEYLILGQNDCVSVISMSDDFEIINLNEE</sequence>
<reference evidence="1 2" key="1">
    <citation type="submission" date="2023-07" db="EMBL/GenBank/DDBJ databases">
        <title>Sorghum-associated microbial communities from plants grown in Nebraska, USA.</title>
        <authorList>
            <person name="Schachtman D."/>
        </authorList>
    </citation>
    <scope>NUCLEOTIDE SEQUENCE [LARGE SCALE GENOMIC DNA]</scope>
    <source>
        <strain evidence="1 2">3773</strain>
    </source>
</reference>
<comment type="caution">
    <text evidence="1">The sequence shown here is derived from an EMBL/GenBank/DDBJ whole genome shotgun (WGS) entry which is preliminary data.</text>
</comment>
<dbReference type="EMBL" id="JAVDVI010000006">
    <property type="protein sequence ID" value="MDR6967746.1"/>
    <property type="molecule type" value="Genomic_DNA"/>
</dbReference>
<evidence type="ECO:0000313" key="2">
    <source>
        <dbReference type="Proteomes" id="UP001255185"/>
    </source>
</evidence>
<evidence type="ECO:0000313" key="1">
    <source>
        <dbReference type="EMBL" id="MDR6967746.1"/>
    </source>
</evidence>
<dbReference type="Proteomes" id="UP001255185">
    <property type="component" value="Unassembled WGS sequence"/>
</dbReference>
<name>A0ABU1TP81_9FLAO</name>
<protein>
    <recommendedName>
        <fullName evidence="3">YopX protein domain-containing protein</fullName>
    </recommendedName>
</protein>